<dbReference type="EMBL" id="JAVFWL010000001">
    <property type="protein sequence ID" value="KAK6726392.1"/>
    <property type="molecule type" value="Genomic_DNA"/>
</dbReference>
<name>A0ABR1BIT8_NECAM</name>
<dbReference type="Proteomes" id="UP001303046">
    <property type="component" value="Unassembled WGS sequence"/>
</dbReference>
<evidence type="ECO:0000313" key="2">
    <source>
        <dbReference type="EMBL" id="KAK6726392.1"/>
    </source>
</evidence>
<evidence type="ECO:0000313" key="3">
    <source>
        <dbReference type="Proteomes" id="UP001303046"/>
    </source>
</evidence>
<evidence type="ECO:0008006" key="4">
    <source>
        <dbReference type="Google" id="ProtNLM"/>
    </source>
</evidence>
<gene>
    <name evidence="2" type="primary">Necator_chrI.g730</name>
    <name evidence="2" type="ORF">RB195_004608</name>
</gene>
<proteinExistence type="predicted"/>
<protein>
    <recommendedName>
        <fullName evidence="4">Kunitz/Bovine pancreatic trypsin inhibitor domain protein</fullName>
    </recommendedName>
</protein>
<reference evidence="2 3" key="1">
    <citation type="submission" date="2023-08" db="EMBL/GenBank/DDBJ databases">
        <title>A Necator americanus chromosomal reference genome.</title>
        <authorList>
            <person name="Ilik V."/>
            <person name="Petrzelkova K.J."/>
            <person name="Pardy F."/>
            <person name="Fuh T."/>
            <person name="Niatou-Singa F.S."/>
            <person name="Gouil Q."/>
            <person name="Baker L."/>
            <person name="Ritchie M.E."/>
            <person name="Jex A.R."/>
            <person name="Gazzola D."/>
            <person name="Li H."/>
            <person name="Toshio Fujiwara R."/>
            <person name="Zhan B."/>
            <person name="Aroian R.V."/>
            <person name="Pafco B."/>
            <person name="Schwarz E.M."/>
        </authorList>
    </citation>
    <scope>NUCLEOTIDE SEQUENCE [LARGE SCALE GENOMIC DNA]</scope>
    <source>
        <strain evidence="2 3">Aroian</strain>
        <tissue evidence="2">Whole animal</tissue>
    </source>
</reference>
<feature type="compositionally biased region" description="Polar residues" evidence="1">
    <location>
        <begin position="41"/>
        <end position="60"/>
    </location>
</feature>
<keyword evidence="3" id="KW-1185">Reference proteome</keyword>
<comment type="caution">
    <text evidence="2">The sequence shown here is derived from an EMBL/GenBank/DDBJ whole genome shotgun (WGS) entry which is preliminary data.</text>
</comment>
<organism evidence="2 3">
    <name type="scientific">Necator americanus</name>
    <name type="common">Human hookworm</name>
    <dbReference type="NCBI Taxonomy" id="51031"/>
    <lineage>
        <taxon>Eukaryota</taxon>
        <taxon>Metazoa</taxon>
        <taxon>Ecdysozoa</taxon>
        <taxon>Nematoda</taxon>
        <taxon>Chromadorea</taxon>
        <taxon>Rhabditida</taxon>
        <taxon>Rhabditina</taxon>
        <taxon>Rhabditomorpha</taxon>
        <taxon>Strongyloidea</taxon>
        <taxon>Ancylostomatidae</taxon>
        <taxon>Bunostominae</taxon>
        <taxon>Necator</taxon>
    </lineage>
</organism>
<accession>A0ABR1BIT8</accession>
<feature type="region of interest" description="Disordered" evidence="1">
    <location>
        <begin position="41"/>
        <end position="77"/>
    </location>
</feature>
<sequence>MWKIGQICGSSDGYQRSVQIRLPSRLIITRPINLVSRFEITSNSTTQEHTPTVPTNTQNESTERRTPSPTHHMVTRSKARRQQLSLPLFISIMTALPQCIITASSRCPEELTLDKKIIYAAPCVTKGIAVAAYSKENKRQICWFPITCPHGETRASFHPSKNLQLCERKCECPKWSQFCSHYNNSRTQGPKASNIPSEFLHFTPDEVCSSGVK</sequence>
<evidence type="ECO:0000256" key="1">
    <source>
        <dbReference type="SAM" id="MobiDB-lite"/>
    </source>
</evidence>